<feature type="region of interest" description="Disordered" evidence="1">
    <location>
        <begin position="1"/>
        <end position="27"/>
    </location>
</feature>
<keyword evidence="3" id="KW-1185">Reference proteome</keyword>
<sequence>MYRGRGRSVPRRGGPQRPYDPFGSIEDRTRRMDEYHANPTFRPQVNYFASCSTRALRGHQQKRHEQFTEKKNKEVIEAVTTSTVARFQGHFDKLTESLNTIGVSLTPNDVPVPVSSRVIGFSTARLAKRVADVPDLQRKVPANVTVFQIYRVLSAAFEIKLLDNRKIVINNLLSEFKIFSDRDENFLECARSVSIFPTDVAVALSLGHVIRALITYHYQRNVYMSYVTANACGACHT</sequence>
<accession>A0A482WIK6</accession>
<feature type="compositionally biased region" description="Basic residues" evidence="1">
    <location>
        <begin position="1"/>
        <end position="10"/>
    </location>
</feature>
<comment type="caution">
    <text evidence="2">The sequence shown here is derived from an EMBL/GenBank/DDBJ whole genome shotgun (WGS) entry which is preliminary data.</text>
</comment>
<dbReference type="InParanoid" id="A0A482WIK6"/>
<reference evidence="2 3" key="1">
    <citation type="journal article" date="2017" name="Gigascience">
        <title>Genome sequence of the small brown planthopper, Laodelphax striatellus.</title>
        <authorList>
            <person name="Zhu J."/>
            <person name="Jiang F."/>
            <person name="Wang X."/>
            <person name="Yang P."/>
            <person name="Bao Y."/>
            <person name="Zhao W."/>
            <person name="Wang W."/>
            <person name="Lu H."/>
            <person name="Wang Q."/>
            <person name="Cui N."/>
            <person name="Li J."/>
            <person name="Chen X."/>
            <person name="Luo L."/>
            <person name="Yu J."/>
            <person name="Kang L."/>
            <person name="Cui F."/>
        </authorList>
    </citation>
    <scope>NUCLEOTIDE SEQUENCE [LARGE SCALE GENOMIC DNA]</scope>
    <source>
        <strain evidence="2">Lst14</strain>
    </source>
</reference>
<organism evidence="2 3">
    <name type="scientific">Laodelphax striatellus</name>
    <name type="common">Small brown planthopper</name>
    <name type="synonym">Delphax striatella</name>
    <dbReference type="NCBI Taxonomy" id="195883"/>
    <lineage>
        <taxon>Eukaryota</taxon>
        <taxon>Metazoa</taxon>
        <taxon>Ecdysozoa</taxon>
        <taxon>Arthropoda</taxon>
        <taxon>Hexapoda</taxon>
        <taxon>Insecta</taxon>
        <taxon>Pterygota</taxon>
        <taxon>Neoptera</taxon>
        <taxon>Paraneoptera</taxon>
        <taxon>Hemiptera</taxon>
        <taxon>Auchenorrhyncha</taxon>
        <taxon>Fulgoroidea</taxon>
        <taxon>Delphacidae</taxon>
        <taxon>Criomorphinae</taxon>
        <taxon>Laodelphax</taxon>
    </lineage>
</organism>
<dbReference type="EMBL" id="QKKF02034882">
    <property type="protein sequence ID" value="RZF33082.1"/>
    <property type="molecule type" value="Genomic_DNA"/>
</dbReference>
<evidence type="ECO:0000313" key="3">
    <source>
        <dbReference type="Proteomes" id="UP000291343"/>
    </source>
</evidence>
<gene>
    <name evidence="2" type="ORF">LSTR_LSTR009811</name>
</gene>
<evidence type="ECO:0000313" key="2">
    <source>
        <dbReference type="EMBL" id="RZF33082.1"/>
    </source>
</evidence>
<name>A0A482WIK6_LAOST</name>
<proteinExistence type="predicted"/>
<protein>
    <submittedName>
        <fullName evidence="2">Uncharacterized protein</fullName>
    </submittedName>
</protein>
<evidence type="ECO:0000256" key="1">
    <source>
        <dbReference type="SAM" id="MobiDB-lite"/>
    </source>
</evidence>
<dbReference type="Proteomes" id="UP000291343">
    <property type="component" value="Unassembled WGS sequence"/>
</dbReference>
<dbReference type="AlphaFoldDB" id="A0A482WIK6"/>